<keyword evidence="6 12" id="KW-0812">Transmembrane</keyword>
<evidence type="ECO:0000256" key="9">
    <source>
        <dbReference type="ARBA" id="ARBA00023034"/>
    </source>
</evidence>
<evidence type="ECO:0000256" key="6">
    <source>
        <dbReference type="ARBA" id="ARBA00022692"/>
    </source>
</evidence>
<evidence type="ECO:0000259" key="15">
    <source>
        <dbReference type="Pfam" id="PF17039"/>
    </source>
</evidence>
<dbReference type="Proteomes" id="UP001283361">
    <property type="component" value="Unassembled WGS sequence"/>
</dbReference>
<feature type="domain" description="Fucosyltransferase C-terminal" evidence="14">
    <location>
        <begin position="376"/>
        <end position="519"/>
    </location>
</feature>
<dbReference type="GO" id="GO:0032580">
    <property type="term" value="C:Golgi cisterna membrane"/>
    <property type="evidence" value="ECO:0007669"/>
    <property type="project" value="UniProtKB-SubCell"/>
</dbReference>
<comment type="subcellular location">
    <subcellularLocation>
        <location evidence="1">Golgi apparatus membrane</location>
        <topology evidence="1">Single-pass type II membrane protein</topology>
    </subcellularLocation>
    <subcellularLocation>
        <location evidence="12">Golgi apparatus</location>
        <location evidence="12">Golgi stack membrane</location>
        <topology evidence="12">Single-pass type II membrane protein</topology>
    </subcellularLocation>
</comment>
<dbReference type="PANTHER" id="PTHR48438:SF1">
    <property type="entry name" value="ALPHA-(1,3)-FUCOSYLTRANSFERASE C-RELATED"/>
    <property type="match status" value="1"/>
</dbReference>
<evidence type="ECO:0000256" key="1">
    <source>
        <dbReference type="ARBA" id="ARBA00004323"/>
    </source>
</evidence>
<evidence type="ECO:0000259" key="14">
    <source>
        <dbReference type="Pfam" id="PF00852"/>
    </source>
</evidence>
<evidence type="ECO:0000256" key="13">
    <source>
        <dbReference type="SAM" id="MobiDB-lite"/>
    </source>
</evidence>
<dbReference type="EC" id="2.4.1.-" evidence="12"/>
<dbReference type="InterPro" id="IPR038577">
    <property type="entry name" value="GT10-like_C_sf"/>
</dbReference>
<keyword evidence="9 12" id="KW-0333">Golgi apparatus</keyword>
<evidence type="ECO:0000256" key="3">
    <source>
        <dbReference type="ARBA" id="ARBA00008919"/>
    </source>
</evidence>
<keyword evidence="7" id="KW-0735">Signal-anchor</keyword>
<dbReference type="InterPro" id="IPR055270">
    <property type="entry name" value="Glyco_tran_10_C"/>
</dbReference>
<comment type="caution">
    <text evidence="16">The sequence shown here is derived from an EMBL/GenBank/DDBJ whole genome shotgun (WGS) entry which is preliminary data.</text>
</comment>
<dbReference type="FunFam" id="3.40.50.11660:FF:000004">
    <property type="entry name" value="Glycoprotein 3-alpha-L-fucosyltransferase A"/>
    <property type="match status" value="1"/>
</dbReference>
<evidence type="ECO:0000256" key="8">
    <source>
        <dbReference type="ARBA" id="ARBA00022989"/>
    </source>
</evidence>
<evidence type="ECO:0000313" key="17">
    <source>
        <dbReference type="Proteomes" id="UP001283361"/>
    </source>
</evidence>
<dbReference type="InterPro" id="IPR001503">
    <property type="entry name" value="Glyco_trans_10"/>
</dbReference>
<keyword evidence="5 12" id="KW-0808">Transferase</keyword>
<protein>
    <recommendedName>
        <fullName evidence="12">Fucosyltransferase</fullName>
        <ecNumber evidence="12">2.4.1.-</ecNumber>
    </recommendedName>
</protein>
<keyword evidence="4 12" id="KW-0328">Glycosyltransferase</keyword>
<dbReference type="Gene3D" id="3.40.50.11660">
    <property type="entry name" value="Glycosyl transferase family 10, C-terminal domain"/>
    <property type="match status" value="1"/>
</dbReference>
<evidence type="ECO:0000256" key="12">
    <source>
        <dbReference type="RuleBase" id="RU003832"/>
    </source>
</evidence>
<accession>A0AAE1CUB7</accession>
<comment type="similarity">
    <text evidence="3 12">Belongs to the glycosyltransferase 10 family.</text>
</comment>
<dbReference type="PANTHER" id="PTHR48438">
    <property type="entry name" value="ALPHA-(1,3)-FUCOSYLTRANSFERASE C-RELATED"/>
    <property type="match status" value="1"/>
</dbReference>
<name>A0AAE1CUB7_9GAST</name>
<keyword evidence="10 12" id="KW-0472">Membrane</keyword>
<feature type="domain" description="Fucosyltransferase N-terminal" evidence="15">
    <location>
        <begin position="248"/>
        <end position="353"/>
    </location>
</feature>
<feature type="transmembrane region" description="Helical" evidence="12">
    <location>
        <begin position="15"/>
        <end position="38"/>
    </location>
</feature>
<evidence type="ECO:0000256" key="7">
    <source>
        <dbReference type="ARBA" id="ARBA00022968"/>
    </source>
</evidence>
<dbReference type="Pfam" id="PF00852">
    <property type="entry name" value="Glyco_transf_10"/>
    <property type="match status" value="1"/>
</dbReference>
<feature type="region of interest" description="Disordered" evidence="13">
    <location>
        <begin position="204"/>
        <end position="223"/>
    </location>
</feature>
<evidence type="ECO:0000256" key="11">
    <source>
        <dbReference type="ARBA" id="ARBA00023180"/>
    </source>
</evidence>
<keyword evidence="17" id="KW-1185">Reference proteome</keyword>
<dbReference type="EMBL" id="JAWDGP010006708">
    <property type="protein sequence ID" value="KAK3736475.1"/>
    <property type="molecule type" value="Genomic_DNA"/>
</dbReference>
<comment type="pathway">
    <text evidence="2">Protein modification; protein glycosylation.</text>
</comment>
<dbReference type="GO" id="GO:0008417">
    <property type="term" value="F:fucosyltransferase activity"/>
    <property type="evidence" value="ECO:0007669"/>
    <property type="project" value="InterPro"/>
</dbReference>
<evidence type="ECO:0000256" key="2">
    <source>
        <dbReference type="ARBA" id="ARBA00004922"/>
    </source>
</evidence>
<dbReference type="InterPro" id="IPR031481">
    <property type="entry name" value="Glyco_tran_10_N"/>
</dbReference>
<sequence length="600" mass="69272">MVARPSLSRKHHFNFFRLFFFIVVIVAAISTLVLFAYYKAQPSQPDGRYHVVLQSVSLDDLRPQPTRKFPELKDVKREIILTQAARDLGIPSNQRSKFVAMCSILTPINFCAESARLAQMRVCWTEGCALQNGIRPGKTMTKDDVQSVVRRDLGLHPLQLHNATAELLVENDMTYGPRSFSLSTISHANSQTPRDKTGYLKARMGSPLPGYPRPTNTKENTELETPFNPETFFEGRRSQRTTISPDDRKIILWYSPTRYWPNSPGLLPLRGCPHFPCLVTRERKYAKRSAAMIFAADLCPEQPPSRRADQVFVLQNHEPPNHYWLAESSHDWTSAFNWTMTYRHDSDIPRSYGLIRRKQISEITEHEFGDFAALFRSKTKMVAAMVSNCGASSRRDDYIRELSRHVQVDVYGACGNRQCPRGDDSRCFQEISSTYKFYLAFESSICEDYITEKFFRFFNMDLIVVARGSNQYYLHAPKETFINTADFQSPKLLAERLKYLNNHPEEYIKVLKAKTEYMALFQDWPILKADGHTKFHHYAHESLPKRFDILDTPVFLLHGTLNPLFSWLKSLENFARQTKVDNLDHENVYTRVSLGSKLNC</sequence>
<reference evidence="16" key="1">
    <citation type="journal article" date="2023" name="G3 (Bethesda)">
        <title>A reference genome for the long-term kleptoplast-retaining sea slug Elysia crispata morphotype clarki.</title>
        <authorList>
            <person name="Eastman K.E."/>
            <person name="Pendleton A.L."/>
            <person name="Shaikh M.A."/>
            <person name="Suttiyut T."/>
            <person name="Ogas R."/>
            <person name="Tomko P."/>
            <person name="Gavelis G."/>
            <person name="Widhalm J.R."/>
            <person name="Wisecaver J.H."/>
        </authorList>
    </citation>
    <scope>NUCLEOTIDE SEQUENCE</scope>
    <source>
        <strain evidence="16">ECLA1</strain>
    </source>
</reference>
<keyword evidence="8 12" id="KW-1133">Transmembrane helix</keyword>
<proteinExistence type="inferred from homology"/>
<dbReference type="AlphaFoldDB" id="A0AAE1CUB7"/>
<evidence type="ECO:0000256" key="4">
    <source>
        <dbReference type="ARBA" id="ARBA00022676"/>
    </source>
</evidence>
<gene>
    <name evidence="16" type="ORF">RRG08_018733</name>
</gene>
<dbReference type="SUPFAM" id="SSF53756">
    <property type="entry name" value="UDP-Glycosyltransferase/glycogen phosphorylase"/>
    <property type="match status" value="1"/>
</dbReference>
<keyword evidence="11" id="KW-0325">Glycoprotein</keyword>
<dbReference type="GO" id="GO:0000139">
    <property type="term" value="C:Golgi membrane"/>
    <property type="evidence" value="ECO:0007669"/>
    <property type="project" value="UniProtKB-SubCell"/>
</dbReference>
<organism evidence="16 17">
    <name type="scientific">Elysia crispata</name>
    <name type="common">lettuce slug</name>
    <dbReference type="NCBI Taxonomy" id="231223"/>
    <lineage>
        <taxon>Eukaryota</taxon>
        <taxon>Metazoa</taxon>
        <taxon>Spiralia</taxon>
        <taxon>Lophotrochozoa</taxon>
        <taxon>Mollusca</taxon>
        <taxon>Gastropoda</taxon>
        <taxon>Heterobranchia</taxon>
        <taxon>Euthyneura</taxon>
        <taxon>Panpulmonata</taxon>
        <taxon>Sacoglossa</taxon>
        <taxon>Placobranchoidea</taxon>
        <taxon>Plakobranchidae</taxon>
        <taxon>Elysia</taxon>
    </lineage>
</organism>
<evidence type="ECO:0000313" key="16">
    <source>
        <dbReference type="EMBL" id="KAK3736475.1"/>
    </source>
</evidence>
<dbReference type="Pfam" id="PF17039">
    <property type="entry name" value="Glyco_tran_10_N"/>
    <property type="match status" value="1"/>
</dbReference>
<evidence type="ECO:0000256" key="5">
    <source>
        <dbReference type="ARBA" id="ARBA00022679"/>
    </source>
</evidence>
<evidence type="ECO:0000256" key="10">
    <source>
        <dbReference type="ARBA" id="ARBA00023136"/>
    </source>
</evidence>